<feature type="region of interest" description="Disordered" evidence="1">
    <location>
        <begin position="139"/>
        <end position="181"/>
    </location>
</feature>
<dbReference type="InterPro" id="IPR052018">
    <property type="entry name" value="PHP_domain"/>
</dbReference>
<dbReference type="SMART" id="SM00481">
    <property type="entry name" value="POLIIIAc"/>
    <property type="match status" value="1"/>
</dbReference>
<evidence type="ECO:0000259" key="2">
    <source>
        <dbReference type="SMART" id="SM00481"/>
    </source>
</evidence>
<protein>
    <submittedName>
        <fullName evidence="3">CehA/McbA family metallohydrolase</fullName>
    </submittedName>
</protein>
<dbReference type="Proteomes" id="UP001597479">
    <property type="component" value="Unassembled WGS sequence"/>
</dbReference>
<organism evidence="3 4">
    <name type="scientific">Promicromonospora vindobonensis</name>
    <dbReference type="NCBI Taxonomy" id="195748"/>
    <lineage>
        <taxon>Bacteria</taxon>
        <taxon>Bacillati</taxon>
        <taxon>Actinomycetota</taxon>
        <taxon>Actinomycetes</taxon>
        <taxon>Micrococcales</taxon>
        <taxon>Promicromonosporaceae</taxon>
        <taxon>Promicromonospora</taxon>
    </lineage>
</organism>
<accession>A0ABW5VVJ5</accession>
<comment type="caution">
    <text evidence="3">The sequence shown here is derived from an EMBL/GenBank/DDBJ whole genome shotgun (WGS) entry which is preliminary data.</text>
</comment>
<feature type="region of interest" description="Disordered" evidence="1">
    <location>
        <begin position="75"/>
        <end position="104"/>
    </location>
</feature>
<proteinExistence type="predicted"/>
<evidence type="ECO:0000313" key="4">
    <source>
        <dbReference type="Proteomes" id="UP001597479"/>
    </source>
</evidence>
<dbReference type="Gene3D" id="3.20.20.140">
    <property type="entry name" value="Metal-dependent hydrolases"/>
    <property type="match status" value="1"/>
</dbReference>
<feature type="domain" description="Polymerase/histidinol phosphatase N-terminal" evidence="2">
    <location>
        <begin position="192"/>
        <end position="257"/>
    </location>
</feature>
<dbReference type="NCBIfam" id="NF038032">
    <property type="entry name" value="CehA_McbA_metalo"/>
    <property type="match status" value="1"/>
</dbReference>
<dbReference type="InterPro" id="IPR016195">
    <property type="entry name" value="Pol/histidinol_Pase-like"/>
</dbReference>
<sequence length="465" mass="49205">MTREERRLHLSIDDQIENRYLEVPFELPVGGATALEVTLAYDRDSAVIDLGCRDPERWRGWSGGARSRFAITQGSDIRDSTARGSTTQSSITQSSFTRSSATPGYEPGELIAGRWAVVLGLHGMPSEPVDVTVTIATGSDAGGVEDEPAAPPPPSGAGPGAGATSSSGASGRGRTRLGRNLPAPDGLTWYAGDLHAHTTHSDGTLSIAQLTAAAAGRGLDFLAVTDHNTVSHHPHLPAVGAAYDVCLLPGQEVTTHAGHANAFGDIGWIDFRRPAAQWLSDVEERGGLLSVNHPVQDDCGWLYPVQTGFLELWHISWFLDLTATGPWAYLRASAVAAGARGRPPRPVLLGGSDFHTPDQGYPPGTPTTWVAAEERTPEAILDGVRNGRTAISRFPGPGEPVLVRLGDDLVAVDADGTVLVDSTDQAGGTGRRRRVRGDRVTFSAPPEHGPYRLEAVDRTLLAISA</sequence>
<dbReference type="PANTHER" id="PTHR42924">
    <property type="entry name" value="EXONUCLEASE"/>
    <property type="match status" value="1"/>
</dbReference>
<reference evidence="4" key="1">
    <citation type="journal article" date="2019" name="Int. J. Syst. Evol. Microbiol.">
        <title>The Global Catalogue of Microorganisms (GCM) 10K type strain sequencing project: providing services to taxonomists for standard genome sequencing and annotation.</title>
        <authorList>
            <consortium name="The Broad Institute Genomics Platform"/>
            <consortium name="The Broad Institute Genome Sequencing Center for Infectious Disease"/>
            <person name="Wu L."/>
            <person name="Ma J."/>
        </authorList>
    </citation>
    <scope>NUCLEOTIDE SEQUENCE [LARGE SCALE GENOMIC DNA]</scope>
    <source>
        <strain evidence="4">CCM 7044</strain>
    </source>
</reference>
<evidence type="ECO:0000313" key="3">
    <source>
        <dbReference type="EMBL" id="MFD2795316.1"/>
    </source>
</evidence>
<keyword evidence="4" id="KW-1185">Reference proteome</keyword>
<dbReference type="SUPFAM" id="SSF89550">
    <property type="entry name" value="PHP domain-like"/>
    <property type="match status" value="1"/>
</dbReference>
<evidence type="ECO:0000256" key="1">
    <source>
        <dbReference type="SAM" id="MobiDB-lite"/>
    </source>
</evidence>
<gene>
    <name evidence="3" type="ORF">ACFS27_17285</name>
</gene>
<dbReference type="InterPro" id="IPR003141">
    <property type="entry name" value="Pol/His_phosphatase_N"/>
</dbReference>
<name>A0ABW5VVJ5_9MICO</name>
<dbReference type="RefSeq" id="WP_377185281.1">
    <property type="nucleotide sequence ID" value="NZ_JBHUOG010000002.1"/>
</dbReference>
<dbReference type="EMBL" id="JBHUOG010000002">
    <property type="protein sequence ID" value="MFD2795316.1"/>
    <property type="molecule type" value="Genomic_DNA"/>
</dbReference>
<dbReference type="PANTHER" id="PTHR42924:SF3">
    <property type="entry name" value="POLYMERASE_HISTIDINOL PHOSPHATASE N-TERMINAL DOMAIN-CONTAINING PROTEIN"/>
    <property type="match status" value="1"/>
</dbReference>
<feature type="compositionally biased region" description="Low complexity" evidence="1">
    <location>
        <begin position="85"/>
        <end position="100"/>
    </location>
</feature>